<dbReference type="AlphaFoldDB" id="A0A4R1QRG7"/>
<keyword evidence="2" id="KW-0378">Hydrolase</keyword>
<keyword evidence="3" id="KW-1185">Reference proteome</keyword>
<dbReference type="SUPFAM" id="SSF56281">
    <property type="entry name" value="Metallo-hydrolase/oxidoreductase"/>
    <property type="match status" value="1"/>
</dbReference>
<dbReference type="RefSeq" id="WP_132017824.1">
    <property type="nucleotide sequence ID" value="NZ_SLUN01000058.1"/>
</dbReference>
<dbReference type="InterPro" id="IPR036866">
    <property type="entry name" value="RibonucZ/Hydroxyglut_hydro"/>
</dbReference>
<evidence type="ECO:0000313" key="2">
    <source>
        <dbReference type="EMBL" id="TCL54955.1"/>
    </source>
</evidence>
<evidence type="ECO:0000259" key="1">
    <source>
        <dbReference type="SMART" id="SM00849"/>
    </source>
</evidence>
<dbReference type="Gene3D" id="3.60.15.10">
    <property type="entry name" value="Ribonuclease Z/Hydroxyacylglutathione hydrolase-like"/>
    <property type="match status" value="1"/>
</dbReference>
<dbReference type="SMART" id="SM00849">
    <property type="entry name" value="Lactamase_B"/>
    <property type="match status" value="1"/>
</dbReference>
<dbReference type="InterPro" id="IPR050855">
    <property type="entry name" value="NDM-1-like"/>
</dbReference>
<dbReference type="OrthoDB" id="9761531at2"/>
<dbReference type="Pfam" id="PF00753">
    <property type="entry name" value="Lactamase_B"/>
    <property type="match status" value="1"/>
</dbReference>
<accession>A0A4R1QRG7</accession>
<sequence>MNIQRIKRRGVVFTYKNPSTCDLNLYLIRGEKYNYIIDTGLGSLTAEPIKEYIKNDNKPMVVINTHYHWDHIWGNGSFQNCFMIAHQLCRELIRSHWDEMLEQNNHRCCGQVAMNLPNLVFEQGLYFPEDKIRLFHAPGHTADSISVLDKTEKVLIVADNVGENMAEIIPGLDCGKDVYRNTVEKYAAMDFDTCISGHNTILGKDVLETILNKL</sequence>
<evidence type="ECO:0000313" key="3">
    <source>
        <dbReference type="Proteomes" id="UP000295008"/>
    </source>
</evidence>
<dbReference type="EMBL" id="SLUN01000058">
    <property type="protein sequence ID" value="TCL54955.1"/>
    <property type="molecule type" value="Genomic_DNA"/>
</dbReference>
<dbReference type="InterPro" id="IPR001279">
    <property type="entry name" value="Metallo-B-lactamas"/>
</dbReference>
<gene>
    <name evidence="2" type="ORF">EDC14_10588</name>
</gene>
<dbReference type="Proteomes" id="UP000295008">
    <property type="component" value="Unassembled WGS sequence"/>
</dbReference>
<organism evidence="2 3">
    <name type="scientific">Hydrogenispora ethanolica</name>
    <dbReference type="NCBI Taxonomy" id="1082276"/>
    <lineage>
        <taxon>Bacteria</taxon>
        <taxon>Bacillati</taxon>
        <taxon>Bacillota</taxon>
        <taxon>Hydrogenispora</taxon>
    </lineage>
</organism>
<dbReference type="GO" id="GO:0016787">
    <property type="term" value="F:hydrolase activity"/>
    <property type="evidence" value="ECO:0007669"/>
    <property type="project" value="UniProtKB-KW"/>
</dbReference>
<proteinExistence type="predicted"/>
<name>A0A4R1QRG7_HYDET</name>
<reference evidence="2 3" key="1">
    <citation type="submission" date="2019-03" db="EMBL/GenBank/DDBJ databases">
        <title>Genomic Encyclopedia of Type Strains, Phase IV (KMG-IV): sequencing the most valuable type-strain genomes for metagenomic binning, comparative biology and taxonomic classification.</title>
        <authorList>
            <person name="Goeker M."/>
        </authorList>
    </citation>
    <scope>NUCLEOTIDE SEQUENCE [LARGE SCALE GENOMIC DNA]</scope>
    <source>
        <strain evidence="2 3">LX-B</strain>
    </source>
</reference>
<dbReference type="PANTHER" id="PTHR42951">
    <property type="entry name" value="METALLO-BETA-LACTAMASE DOMAIN-CONTAINING"/>
    <property type="match status" value="1"/>
</dbReference>
<protein>
    <submittedName>
        <fullName evidence="2">Glyoxylase-like metal-dependent hydrolase (Beta-lactamase superfamily II)</fullName>
    </submittedName>
</protein>
<comment type="caution">
    <text evidence="2">The sequence shown here is derived from an EMBL/GenBank/DDBJ whole genome shotgun (WGS) entry which is preliminary data.</text>
</comment>
<feature type="domain" description="Metallo-beta-lactamase" evidence="1">
    <location>
        <begin position="22"/>
        <end position="198"/>
    </location>
</feature>